<sequence length="217" mass="24740">MKYTGRIVITTVAMALIGTARIYGSIYYNYPLLKIPSIGILAILICWWLGSEYDKVKFYSEKDALTEIYNRRFVIQTIPRLLGKMKRNKNLTLFLIDVDNFKKINDTYGHEMGDKVLQYISRILLSNTTKKDIVARWAGDEFLIISPYSDEEIGDVMIKKVKNALKNLSEEINMDVSVTIGTSMYPDDAKTLDALLHTADREMYGMKSTIKSIPAAD</sequence>
<dbReference type="InterPro" id="IPR050469">
    <property type="entry name" value="Diguanylate_Cyclase"/>
</dbReference>
<feature type="transmembrane region" description="Helical" evidence="1">
    <location>
        <begin position="7"/>
        <end position="26"/>
    </location>
</feature>
<comment type="caution">
    <text evidence="3">The sequence shown here is derived from an EMBL/GenBank/DDBJ whole genome shotgun (WGS) entry which is preliminary data.</text>
</comment>
<keyword evidence="4" id="KW-1185">Reference proteome</keyword>
<feature type="domain" description="GGDEF" evidence="2">
    <location>
        <begin position="89"/>
        <end position="217"/>
    </location>
</feature>
<keyword evidence="1" id="KW-1133">Transmembrane helix</keyword>
<dbReference type="CDD" id="cd01949">
    <property type="entry name" value="GGDEF"/>
    <property type="match status" value="1"/>
</dbReference>
<dbReference type="EMBL" id="JAQAGZ010000022">
    <property type="protein sequence ID" value="MCZ8516279.1"/>
    <property type="molecule type" value="Genomic_DNA"/>
</dbReference>
<dbReference type="PANTHER" id="PTHR45138">
    <property type="entry name" value="REGULATORY COMPONENTS OF SENSORY TRANSDUCTION SYSTEM"/>
    <property type="match status" value="1"/>
</dbReference>
<reference evidence="3 4" key="1">
    <citation type="submission" date="2022-12" db="EMBL/GenBank/DDBJ databases">
        <title>Draft genome sequence of Paenibacillus sp. dW9.</title>
        <authorList>
            <person name="Choi E.-W."/>
            <person name="Kim D.-U."/>
        </authorList>
    </citation>
    <scope>NUCLEOTIDE SEQUENCE [LARGE SCALE GENOMIC DNA]</scope>
    <source>
        <strain evidence="4">dW9</strain>
    </source>
</reference>
<evidence type="ECO:0000256" key="1">
    <source>
        <dbReference type="SAM" id="Phobius"/>
    </source>
</evidence>
<proteinExistence type="predicted"/>
<evidence type="ECO:0000313" key="3">
    <source>
        <dbReference type="EMBL" id="MCZ8516279.1"/>
    </source>
</evidence>
<evidence type="ECO:0000259" key="2">
    <source>
        <dbReference type="PROSITE" id="PS50887"/>
    </source>
</evidence>
<keyword evidence="1" id="KW-0812">Transmembrane</keyword>
<gene>
    <name evidence="3" type="ORF">O9H85_28575</name>
</gene>
<dbReference type="RefSeq" id="WP_269884808.1">
    <property type="nucleotide sequence ID" value="NZ_JAQAGZ010000022.1"/>
</dbReference>
<dbReference type="Gene3D" id="3.30.70.270">
    <property type="match status" value="1"/>
</dbReference>
<dbReference type="InterPro" id="IPR000160">
    <property type="entry name" value="GGDEF_dom"/>
</dbReference>
<dbReference type="PROSITE" id="PS50887">
    <property type="entry name" value="GGDEF"/>
    <property type="match status" value="1"/>
</dbReference>
<keyword evidence="1" id="KW-0472">Membrane</keyword>
<dbReference type="InterPro" id="IPR029787">
    <property type="entry name" value="Nucleotide_cyclase"/>
</dbReference>
<accession>A0ABT4QHD6</accession>
<dbReference type="SUPFAM" id="SSF55073">
    <property type="entry name" value="Nucleotide cyclase"/>
    <property type="match status" value="1"/>
</dbReference>
<organism evidence="3 4">
    <name type="scientific">Paenibacillus gyeongsangnamensis</name>
    <dbReference type="NCBI Taxonomy" id="3388067"/>
    <lineage>
        <taxon>Bacteria</taxon>
        <taxon>Bacillati</taxon>
        <taxon>Bacillota</taxon>
        <taxon>Bacilli</taxon>
        <taxon>Bacillales</taxon>
        <taxon>Paenibacillaceae</taxon>
        <taxon>Paenibacillus</taxon>
    </lineage>
</organism>
<dbReference type="InterPro" id="IPR043128">
    <property type="entry name" value="Rev_trsase/Diguanyl_cyclase"/>
</dbReference>
<dbReference type="Pfam" id="PF00990">
    <property type="entry name" value="GGDEF"/>
    <property type="match status" value="1"/>
</dbReference>
<dbReference type="NCBIfam" id="TIGR00254">
    <property type="entry name" value="GGDEF"/>
    <property type="match status" value="1"/>
</dbReference>
<protein>
    <submittedName>
        <fullName evidence="3">GGDEF domain-containing protein</fullName>
    </submittedName>
</protein>
<evidence type="ECO:0000313" key="4">
    <source>
        <dbReference type="Proteomes" id="UP001527882"/>
    </source>
</evidence>
<dbReference type="PANTHER" id="PTHR45138:SF9">
    <property type="entry name" value="DIGUANYLATE CYCLASE DGCM-RELATED"/>
    <property type="match status" value="1"/>
</dbReference>
<dbReference type="SMART" id="SM00267">
    <property type="entry name" value="GGDEF"/>
    <property type="match status" value="1"/>
</dbReference>
<feature type="transmembrane region" description="Helical" evidence="1">
    <location>
        <begin position="32"/>
        <end position="50"/>
    </location>
</feature>
<name>A0ABT4QHD6_9BACL</name>
<dbReference type="Proteomes" id="UP001527882">
    <property type="component" value="Unassembled WGS sequence"/>
</dbReference>